<reference evidence="1 2" key="1">
    <citation type="submission" date="2022-02" db="EMBL/GenBank/DDBJ databases">
        <title>Halomonas fukangensis sp. nov., a halophilic bacterium isolated from a bulk soil of Kalidium foliatum at Fukang.</title>
        <authorList>
            <person name="Huang Y."/>
        </authorList>
    </citation>
    <scope>NUCLEOTIDE SEQUENCE [LARGE SCALE GENOMIC DNA]</scope>
    <source>
        <strain evidence="1 2">EGI 63088</strain>
    </source>
</reference>
<dbReference type="RefSeq" id="WP_240568515.1">
    <property type="nucleotide sequence ID" value="NZ_JAKVPY010000013.1"/>
</dbReference>
<dbReference type="EMBL" id="JAKVPY010000013">
    <property type="protein sequence ID" value="MCH4563883.1"/>
    <property type="molecule type" value="Genomic_DNA"/>
</dbReference>
<sequence>MKWRSRFVQGGATVEMSPSTYVEEGGEIKFPDDTFVISRDKEGNPLSRYGDDIWDLTPYAVKTVKLDFYVVFDLKKHEKKNPLMHKIANEMKQLMWLFMWEPFHNSGLSYKPGTLRNYLGALRGVAEIAYGEHRSLQNIHESPIAFHKVFSSIEVAGSTRTVARQLNTWANTVSFISQRYNLELPQLFELKNLRRIHESIPKRSKGHSQTRTPLIPARLYAQLLSDSQKMVNDFLEVSDKLLEMMARYQEEPSFWIVPTHTILESGNPYTNWRTATFYRRWKDRFGSASAPASTEFKWTTPEEAVTEYGLTEYFEKHPISTAHAHGSNTYSWVGLSALLSAIQTGARTLIFAYTGQRLHENRVLTFGCLSSMTIKDLGEFPLIMGRTSKMTNNNYSEELLPWATSKEAIPAIKAAEKIAKFAVTSIHRRNIDELDDSAIPLFIGLVPDKQSSAHFNLPVSGYLESAEGRANFLKTANLDQSVYVTSEADMKELCDFDVYRNWRNDRKVKKGKVWPFSSHQFRRATAVYSARSGIVSLPSLKFQFKHLHIAMTMVYRENALFAKNILAETPDPGTHAIISDFMAEINMIMATGFKSHIVDSKDSLTGGAGARFQQMKASVYPKYWDSEEELAKAINNGTMRWEQVPTGGCMKIHTCKHKGIDDVLPCRSGCADSVMGGEDGLGVETGNFLKIYKDDIAVSLDFVDNKHPSARFIQQEIDAIEEQLCQQREVPNET</sequence>
<evidence type="ECO:0000313" key="1">
    <source>
        <dbReference type="EMBL" id="MCH4563883.1"/>
    </source>
</evidence>
<dbReference type="Proteomes" id="UP001202117">
    <property type="component" value="Unassembled WGS sequence"/>
</dbReference>
<evidence type="ECO:0000313" key="2">
    <source>
        <dbReference type="Proteomes" id="UP001202117"/>
    </source>
</evidence>
<evidence type="ECO:0008006" key="3">
    <source>
        <dbReference type="Google" id="ProtNLM"/>
    </source>
</evidence>
<proteinExistence type="predicted"/>
<comment type="caution">
    <text evidence="1">The sequence shown here is derived from an EMBL/GenBank/DDBJ whole genome shotgun (WGS) entry which is preliminary data.</text>
</comment>
<organism evidence="1 2">
    <name type="scientific">Halomonas flagellata</name>
    <dbReference type="NCBI Taxonomy" id="2920385"/>
    <lineage>
        <taxon>Bacteria</taxon>
        <taxon>Pseudomonadati</taxon>
        <taxon>Pseudomonadota</taxon>
        <taxon>Gammaproteobacteria</taxon>
        <taxon>Oceanospirillales</taxon>
        <taxon>Halomonadaceae</taxon>
        <taxon>Halomonas</taxon>
    </lineage>
</organism>
<gene>
    <name evidence="1" type="ORF">MKP05_12185</name>
</gene>
<keyword evidence="2" id="KW-1185">Reference proteome</keyword>
<protein>
    <recommendedName>
        <fullName evidence="3">Integrase</fullName>
    </recommendedName>
</protein>
<accession>A0ABS9RVJ6</accession>
<name>A0ABS9RVJ6_9GAMM</name>